<evidence type="ECO:0000256" key="4">
    <source>
        <dbReference type="PROSITE-ProRule" id="PRU00335"/>
    </source>
</evidence>
<dbReference type="GO" id="GO:0003677">
    <property type="term" value="F:DNA binding"/>
    <property type="evidence" value="ECO:0007669"/>
    <property type="project" value="UniProtKB-UniRule"/>
</dbReference>
<evidence type="ECO:0000256" key="1">
    <source>
        <dbReference type="ARBA" id="ARBA00023015"/>
    </source>
</evidence>
<dbReference type="Proteomes" id="UP000071561">
    <property type="component" value="Chromosome"/>
</dbReference>
<dbReference type="PANTHER" id="PTHR43479">
    <property type="entry name" value="ACREF/ENVCD OPERON REPRESSOR-RELATED"/>
    <property type="match status" value="1"/>
</dbReference>
<sequence length="203" mass="23212">MGISERKEREREEMKTMITTAAMKMFLEDGYAKTSIRNIADAIEYSPGTIYLYYKDKDELLFEVQGQAYLKLLEAFKQNVTSTNPLEKLEQLGKTYVSFGLANPELYDLMFIIRAPTNVDETTHGHNGDATFNYLISLIEECIQADLLIFKNANQAALQIWSMAHGLVSLNLRCRLKVMIPEESSIPEILHIAIEEYLFSIRA</sequence>
<dbReference type="SUPFAM" id="SSF46689">
    <property type="entry name" value="Homeodomain-like"/>
    <property type="match status" value="1"/>
</dbReference>
<gene>
    <name evidence="6" type="ORF">AY601_4246</name>
</gene>
<dbReference type="InterPro" id="IPR036271">
    <property type="entry name" value="Tet_transcr_reg_TetR-rel_C_sf"/>
</dbReference>
<feature type="domain" description="HTH tetR-type" evidence="5">
    <location>
        <begin position="12"/>
        <end position="72"/>
    </location>
</feature>
<dbReference type="SUPFAM" id="SSF48498">
    <property type="entry name" value="Tetracyclin repressor-like, C-terminal domain"/>
    <property type="match status" value="1"/>
</dbReference>
<name>A0A127VIE5_9SPHI</name>
<dbReference type="PROSITE" id="PS50977">
    <property type="entry name" value="HTH_TETR_2"/>
    <property type="match status" value="1"/>
</dbReference>
<protein>
    <submittedName>
        <fullName evidence="6">TetR family transcriptional regulator</fullName>
    </submittedName>
</protein>
<dbReference type="Pfam" id="PF13305">
    <property type="entry name" value="TetR_C_33"/>
    <property type="match status" value="1"/>
</dbReference>
<keyword evidence="1" id="KW-0805">Transcription regulation</keyword>
<evidence type="ECO:0000313" key="7">
    <source>
        <dbReference type="Proteomes" id="UP000071561"/>
    </source>
</evidence>
<keyword evidence="3" id="KW-0804">Transcription</keyword>
<dbReference type="OrthoDB" id="594604at2"/>
<dbReference type="RefSeq" id="WP_068404775.1">
    <property type="nucleotide sequence ID" value="NZ_CP014504.1"/>
</dbReference>
<proteinExistence type="predicted"/>
<organism evidence="6 7">
    <name type="scientific">Pedobacter cryoconitis</name>
    <dbReference type="NCBI Taxonomy" id="188932"/>
    <lineage>
        <taxon>Bacteria</taxon>
        <taxon>Pseudomonadati</taxon>
        <taxon>Bacteroidota</taxon>
        <taxon>Sphingobacteriia</taxon>
        <taxon>Sphingobacteriales</taxon>
        <taxon>Sphingobacteriaceae</taxon>
        <taxon>Pedobacter</taxon>
    </lineage>
</organism>
<evidence type="ECO:0000313" key="6">
    <source>
        <dbReference type="EMBL" id="AMQ01095.1"/>
    </source>
</evidence>
<dbReference type="InterPro" id="IPR050624">
    <property type="entry name" value="HTH-type_Tx_Regulator"/>
</dbReference>
<dbReference type="InterPro" id="IPR025996">
    <property type="entry name" value="MT1864/Rv1816-like_C"/>
</dbReference>
<dbReference type="Pfam" id="PF00440">
    <property type="entry name" value="TetR_N"/>
    <property type="match status" value="1"/>
</dbReference>
<dbReference type="PANTHER" id="PTHR43479:SF11">
    <property type="entry name" value="ACREF_ENVCD OPERON REPRESSOR-RELATED"/>
    <property type="match status" value="1"/>
</dbReference>
<feature type="DNA-binding region" description="H-T-H motif" evidence="4">
    <location>
        <begin position="35"/>
        <end position="54"/>
    </location>
</feature>
<dbReference type="PATRIC" id="fig|188932.3.peg.4406"/>
<evidence type="ECO:0000256" key="2">
    <source>
        <dbReference type="ARBA" id="ARBA00023125"/>
    </source>
</evidence>
<dbReference type="KEGG" id="pcm:AY601_4246"/>
<dbReference type="PRINTS" id="PR00455">
    <property type="entry name" value="HTHTETR"/>
</dbReference>
<dbReference type="Gene3D" id="1.10.357.10">
    <property type="entry name" value="Tetracycline Repressor, domain 2"/>
    <property type="match status" value="1"/>
</dbReference>
<dbReference type="AlphaFoldDB" id="A0A127VIE5"/>
<dbReference type="EMBL" id="CP014504">
    <property type="protein sequence ID" value="AMQ01095.1"/>
    <property type="molecule type" value="Genomic_DNA"/>
</dbReference>
<keyword evidence="2 4" id="KW-0238">DNA-binding</keyword>
<evidence type="ECO:0000259" key="5">
    <source>
        <dbReference type="PROSITE" id="PS50977"/>
    </source>
</evidence>
<dbReference type="InterPro" id="IPR009057">
    <property type="entry name" value="Homeodomain-like_sf"/>
</dbReference>
<dbReference type="InterPro" id="IPR001647">
    <property type="entry name" value="HTH_TetR"/>
</dbReference>
<evidence type="ECO:0000256" key="3">
    <source>
        <dbReference type="ARBA" id="ARBA00023163"/>
    </source>
</evidence>
<accession>A0A127VIE5</accession>
<keyword evidence="7" id="KW-1185">Reference proteome</keyword>
<reference evidence="6 7" key="1">
    <citation type="submission" date="2016-03" db="EMBL/GenBank/DDBJ databases">
        <title>Complete genome sequence of Pedobacter cryoconitis PAMC 27485.</title>
        <authorList>
            <person name="Lee J."/>
            <person name="Kim O.-S."/>
        </authorList>
    </citation>
    <scope>NUCLEOTIDE SEQUENCE [LARGE SCALE GENOMIC DNA]</scope>
    <source>
        <strain evidence="6 7">PAMC 27485</strain>
    </source>
</reference>